<protein>
    <recommendedName>
        <fullName evidence="2">Xylose isomerase-like TIM barrel domain-containing protein</fullName>
    </recommendedName>
</protein>
<evidence type="ECO:0000313" key="1">
    <source>
        <dbReference type="EMBL" id="MPN64569.1"/>
    </source>
</evidence>
<gene>
    <name evidence="1" type="ORF">SDC9_212344</name>
</gene>
<dbReference type="Gene3D" id="3.20.20.150">
    <property type="entry name" value="Divalent-metal-dependent TIM barrel enzymes"/>
    <property type="match status" value="1"/>
</dbReference>
<accession>A0A645JP85</accession>
<reference evidence="1" key="1">
    <citation type="submission" date="2019-08" db="EMBL/GenBank/DDBJ databases">
        <authorList>
            <person name="Kucharzyk K."/>
            <person name="Murdoch R.W."/>
            <person name="Higgins S."/>
            <person name="Loffler F."/>
        </authorList>
    </citation>
    <scope>NUCLEOTIDE SEQUENCE</scope>
</reference>
<dbReference type="AlphaFoldDB" id="A0A645JP85"/>
<proteinExistence type="predicted"/>
<sequence>MKDSQLENGEARYKMMGFGDIPNDKILGLLQANGYRGYVSLEWLKRWNKNLTEPGIVFPQFINFVRDFCD</sequence>
<comment type="caution">
    <text evidence="1">The sequence shown here is derived from an EMBL/GenBank/DDBJ whole genome shotgun (WGS) entry which is preliminary data.</text>
</comment>
<dbReference type="InterPro" id="IPR036237">
    <property type="entry name" value="Xyl_isomerase-like_sf"/>
</dbReference>
<dbReference type="SUPFAM" id="SSF51658">
    <property type="entry name" value="Xylose isomerase-like"/>
    <property type="match status" value="1"/>
</dbReference>
<dbReference type="EMBL" id="VSSQ01145645">
    <property type="protein sequence ID" value="MPN64569.1"/>
    <property type="molecule type" value="Genomic_DNA"/>
</dbReference>
<evidence type="ECO:0008006" key="2">
    <source>
        <dbReference type="Google" id="ProtNLM"/>
    </source>
</evidence>
<name>A0A645JP85_9ZZZZ</name>
<organism evidence="1">
    <name type="scientific">bioreactor metagenome</name>
    <dbReference type="NCBI Taxonomy" id="1076179"/>
    <lineage>
        <taxon>unclassified sequences</taxon>
        <taxon>metagenomes</taxon>
        <taxon>ecological metagenomes</taxon>
    </lineage>
</organism>